<gene>
    <name evidence="1" type="ORF">Slati_2258400</name>
</gene>
<protein>
    <submittedName>
        <fullName evidence="1">Uncharacterized protein</fullName>
    </submittedName>
</protein>
<accession>A0AAW2WUB5</accession>
<reference evidence="1" key="2">
    <citation type="journal article" date="2024" name="Plant">
        <title>Genomic evolution and insights into agronomic trait innovations of Sesamum species.</title>
        <authorList>
            <person name="Miao H."/>
            <person name="Wang L."/>
            <person name="Qu L."/>
            <person name="Liu H."/>
            <person name="Sun Y."/>
            <person name="Le M."/>
            <person name="Wang Q."/>
            <person name="Wei S."/>
            <person name="Zheng Y."/>
            <person name="Lin W."/>
            <person name="Duan Y."/>
            <person name="Cao H."/>
            <person name="Xiong S."/>
            <person name="Wang X."/>
            <person name="Wei L."/>
            <person name="Li C."/>
            <person name="Ma Q."/>
            <person name="Ju M."/>
            <person name="Zhao R."/>
            <person name="Li G."/>
            <person name="Mu C."/>
            <person name="Tian Q."/>
            <person name="Mei H."/>
            <person name="Zhang T."/>
            <person name="Gao T."/>
            <person name="Zhang H."/>
        </authorList>
    </citation>
    <scope>NUCLEOTIDE SEQUENCE</scope>
    <source>
        <strain evidence="1">KEN1</strain>
    </source>
</reference>
<organism evidence="1">
    <name type="scientific">Sesamum latifolium</name>
    <dbReference type="NCBI Taxonomy" id="2727402"/>
    <lineage>
        <taxon>Eukaryota</taxon>
        <taxon>Viridiplantae</taxon>
        <taxon>Streptophyta</taxon>
        <taxon>Embryophyta</taxon>
        <taxon>Tracheophyta</taxon>
        <taxon>Spermatophyta</taxon>
        <taxon>Magnoliopsida</taxon>
        <taxon>eudicotyledons</taxon>
        <taxon>Gunneridae</taxon>
        <taxon>Pentapetalae</taxon>
        <taxon>asterids</taxon>
        <taxon>lamiids</taxon>
        <taxon>Lamiales</taxon>
        <taxon>Pedaliaceae</taxon>
        <taxon>Sesamum</taxon>
    </lineage>
</organism>
<proteinExistence type="predicted"/>
<dbReference type="EMBL" id="JACGWN010000007">
    <property type="protein sequence ID" value="KAL0445357.1"/>
    <property type="molecule type" value="Genomic_DNA"/>
</dbReference>
<name>A0AAW2WUB5_9LAMI</name>
<reference evidence="1" key="1">
    <citation type="submission" date="2020-06" db="EMBL/GenBank/DDBJ databases">
        <authorList>
            <person name="Li T."/>
            <person name="Hu X."/>
            <person name="Zhang T."/>
            <person name="Song X."/>
            <person name="Zhang H."/>
            <person name="Dai N."/>
            <person name="Sheng W."/>
            <person name="Hou X."/>
            <person name="Wei L."/>
        </authorList>
    </citation>
    <scope>NUCLEOTIDE SEQUENCE</scope>
    <source>
        <strain evidence="1">KEN1</strain>
        <tissue evidence="1">Leaf</tissue>
    </source>
</reference>
<dbReference type="AlphaFoldDB" id="A0AAW2WUB5"/>
<sequence>MPASEQGLLSAEAAPLRRCLRRYCGMEVQSAGLGGSKTTVPLAGTRDVLSTTCKA</sequence>
<evidence type="ECO:0000313" key="1">
    <source>
        <dbReference type="EMBL" id="KAL0445357.1"/>
    </source>
</evidence>
<comment type="caution">
    <text evidence="1">The sequence shown here is derived from an EMBL/GenBank/DDBJ whole genome shotgun (WGS) entry which is preliminary data.</text>
</comment>